<dbReference type="EC" id="2.1.1.10" evidence="3"/>
<feature type="binding site" evidence="1">
    <location>
        <position position="215"/>
    </location>
    <ligand>
        <name>Zn(2+)</name>
        <dbReference type="ChEBI" id="CHEBI:29105"/>
    </ligand>
</feature>
<comment type="caution">
    <text evidence="3">The sequence shown here is derived from an EMBL/GenBank/DDBJ whole genome shotgun (WGS) entry which is preliminary data.</text>
</comment>
<dbReference type="PANTHER" id="PTHR11103">
    <property type="entry name" value="SLR1189 PROTEIN"/>
    <property type="match status" value="1"/>
</dbReference>
<reference evidence="3 4" key="1">
    <citation type="submission" date="2021-06" db="EMBL/GenBank/DDBJ databases">
        <title>Bacillus sp. RD4P76, an endophyte from a halophyte.</title>
        <authorList>
            <person name="Sun J.-Q."/>
        </authorList>
    </citation>
    <scope>NUCLEOTIDE SEQUENCE [LARGE SCALE GENOMIC DNA]</scope>
    <source>
        <strain evidence="3 4">CGMCC 1.15917</strain>
    </source>
</reference>
<dbReference type="Proteomes" id="UP000784880">
    <property type="component" value="Unassembled WGS sequence"/>
</dbReference>
<keyword evidence="1" id="KW-0479">Metal-binding</keyword>
<feature type="binding site" evidence="1">
    <location>
        <position position="281"/>
    </location>
    <ligand>
        <name>Zn(2+)</name>
        <dbReference type="ChEBI" id="CHEBI:29105"/>
    </ligand>
</feature>
<dbReference type="GO" id="GO:0004489">
    <property type="term" value="F:methylenetetrahydrofolate reductase [NAD(P)H] activity"/>
    <property type="evidence" value="ECO:0007669"/>
    <property type="project" value="UniProtKB-EC"/>
</dbReference>
<dbReference type="CDD" id="cd00537">
    <property type="entry name" value="MTHFR"/>
    <property type="match status" value="1"/>
</dbReference>
<dbReference type="GO" id="GO:0008168">
    <property type="term" value="F:methyltransferase activity"/>
    <property type="evidence" value="ECO:0007669"/>
    <property type="project" value="UniProtKB-KW"/>
</dbReference>
<feature type="binding site" evidence="1">
    <location>
        <position position="280"/>
    </location>
    <ligand>
        <name>Zn(2+)</name>
        <dbReference type="ChEBI" id="CHEBI:29105"/>
    </ligand>
</feature>
<protein>
    <submittedName>
        <fullName evidence="3">Bifunctional homocysteine S-methyltransferase/methylenetetrahydrofolate reductase</fullName>
        <ecNumber evidence="3">1.5.1.20</ecNumber>
        <ecNumber evidence="3">2.1.1.10</ecNumber>
    </submittedName>
</protein>
<dbReference type="InterPro" id="IPR003171">
    <property type="entry name" value="Mehydrof_redctse-like"/>
</dbReference>
<evidence type="ECO:0000256" key="1">
    <source>
        <dbReference type="PROSITE-ProRule" id="PRU00333"/>
    </source>
</evidence>
<proteinExistence type="predicted"/>
<feature type="domain" description="Hcy-binding" evidence="2">
    <location>
        <begin position="1"/>
        <end position="295"/>
    </location>
</feature>
<keyword evidence="3" id="KW-0560">Oxidoreductase</keyword>
<dbReference type="PANTHER" id="PTHR11103:SF18">
    <property type="entry name" value="SLR1189 PROTEIN"/>
    <property type="match status" value="1"/>
</dbReference>
<dbReference type="EMBL" id="JAHQCS010000154">
    <property type="protein sequence ID" value="MBU9713937.1"/>
    <property type="molecule type" value="Genomic_DNA"/>
</dbReference>
<dbReference type="Pfam" id="PF02574">
    <property type="entry name" value="S-methyl_trans"/>
    <property type="match status" value="1"/>
</dbReference>
<sequence length="643" mass="71339">MGFLEDIRKQTVIADGAMGTLLYSYGIGNCFEELNLSHPEQIKSIHRSYLQAGAQLIQTNTYGANYEKLARYGLEDDVKGINAAAVRVAKDAVKEFRTEWNKDEPFSIGENYIFGTIGGIRALPTKPVPLTEIKRNFREQLYCLLMEGVDGILLETYYDLEELTSVLTIARKETELPIVAQVSLHDKGIVQGGISLQESLNRLEELGADVIGLNCRMGPHHMISSLEQVALPTKAYLSAYPNASLPSYSEGRYHYNTNEEYFKESAIRLWEQGVRLFGGCCGTTPEHIKAIAGSVKGKAPVKEKKIKRIVKEKIHVNEVIKKSTDASLVEVVKKRDAVIVEFDPPKNLMTAKFLQGAEALKASGVDAITLADNSLATPRICNLSMATLLKKEVNVTPLVHIACRDKNLIGLQSHLMGLSTLGIENILAVTGDPAKVGDFPGATSVYDLSSFELIQLIKQCNEGLSFTGKPLGKRTNFTVAAAFNPNVKYLEKEIERVEKKIHNGADYFMTQPIYSIEKIREVYEATKGIKAPIYLGIMPLTSYRNAEFLHHEVPGIKLTDDILQAMAVYKDDKVRSKQEGIAIAKHLIDGALEYFNGIYLITPFMNYDITVELTQYIRGKTGTVVTGNRDSPSERKIYDGSII</sequence>
<evidence type="ECO:0000313" key="3">
    <source>
        <dbReference type="EMBL" id="MBU9713937.1"/>
    </source>
</evidence>
<accession>A0ABS6JJU8</accession>
<name>A0ABS6JJU8_9BACI</name>
<dbReference type="GO" id="GO:0032259">
    <property type="term" value="P:methylation"/>
    <property type="evidence" value="ECO:0007669"/>
    <property type="project" value="UniProtKB-KW"/>
</dbReference>
<evidence type="ECO:0000259" key="2">
    <source>
        <dbReference type="PROSITE" id="PS50970"/>
    </source>
</evidence>
<keyword evidence="4" id="KW-1185">Reference proteome</keyword>
<gene>
    <name evidence="3" type="ORF">KS419_19580</name>
</gene>
<dbReference type="EC" id="1.5.1.20" evidence="3"/>
<dbReference type="InterPro" id="IPR003726">
    <property type="entry name" value="HCY_dom"/>
</dbReference>
<dbReference type="RefSeq" id="WP_217068168.1">
    <property type="nucleotide sequence ID" value="NZ_JAHQCS010000154.1"/>
</dbReference>
<dbReference type="Pfam" id="PF02219">
    <property type="entry name" value="MTHFR"/>
    <property type="match status" value="1"/>
</dbReference>
<organism evidence="3 4">
    <name type="scientific">Evansella tamaricis</name>
    <dbReference type="NCBI Taxonomy" id="2069301"/>
    <lineage>
        <taxon>Bacteria</taxon>
        <taxon>Bacillati</taxon>
        <taxon>Bacillota</taxon>
        <taxon>Bacilli</taxon>
        <taxon>Bacillales</taxon>
        <taxon>Bacillaceae</taxon>
        <taxon>Evansella</taxon>
    </lineage>
</organism>
<keyword evidence="1 3" id="KW-0808">Transferase</keyword>
<dbReference type="PROSITE" id="PS50970">
    <property type="entry name" value="HCY"/>
    <property type="match status" value="1"/>
</dbReference>
<comment type="cofactor">
    <cofactor evidence="1">
        <name>Zn(2+)</name>
        <dbReference type="ChEBI" id="CHEBI:29105"/>
    </cofactor>
</comment>
<keyword evidence="1" id="KW-0862">Zinc</keyword>
<dbReference type="NCBIfam" id="NF006396">
    <property type="entry name" value="PRK08645.1"/>
    <property type="match status" value="1"/>
</dbReference>
<evidence type="ECO:0000313" key="4">
    <source>
        <dbReference type="Proteomes" id="UP000784880"/>
    </source>
</evidence>
<keyword evidence="1 3" id="KW-0489">Methyltransferase</keyword>